<comment type="caution">
    <text evidence="1">The sequence shown here is derived from an EMBL/GenBank/DDBJ whole genome shotgun (WGS) entry which is preliminary data.</text>
</comment>
<keyword evidence="2" id="KW-1185">Reference proteome</keyword>
<evidence type="ECO:0000313" key="2">
    <source>
        <dbReference type="Proteomes" id="UP001143328"/>
    </source>
</evidence>
<protein>
    <submittedName>
        <fullName evidence="1">Uncharacterized protein</fullName>
    </submittedName>
</protein>
<accession>A0A9W6KC69</accession>
<dbReference type="AlphaFoldDB" id="A0A9W6KC69"/>
<dbReference type="Proteomes" id="UP001143328">
    <property type="component" value="Unassembled WGS sequence"/>
</dbReference>
<gene>
    <name evidence="1" type="ORF">GCM10017655_45840</name>
</gene>
<reference evidence="1" key="2">
    <citation type="submission" date="2023-01" db="EMBL/GenBank/DDBJ databases">
        <authorList>
            <person name="Sun Q."/>
            <person name="Evtushenko L."/>
        </authorList>
    </citation>
    <scope>NUCLEOTIDE SEQUENCE</scope>
    <source>
        <strain evidence="1">VKM B-2935</strain>
    </source>
</reference>
<evidence type="ECO:0000313" key="1">
    <source>
        <dbReference type="EMBL" id="GLK91520.1"/>
    </source>
</evidence>
<name>A0A9W6KC69_9PSED</name>
<reference evidence="1" key="1">
    <citation type="journal article" date="2014" name="Int. J. Syst. Evol. Microbiol.">
        <title>Complete genome sequence of Corynebacterium casei LMG S-19264T (=DSM 44701T), isolated from a smear-ripened cheese.</title>
        <authorList>
            <consortium name="US DOE Joint Genome Institute (JGI-PGF)"/>
            <person name="Walter F."/>
            <person name="Albersmeier A."/>
            <person name="Kalinowski J."/>
            <person name="Ruckert C."/>
        </authorList>
    </citation>
    <scope>NUCLEOTIDE SEQUENCE</scope>
    <source>
        <strain evidence="1">VKM B-2935</strain>
    </source>
</reference>
<dbReference type="EMBL" id="BSFN01000021">
    <property type="protein sequence ID" value="GLK91520.1"/>
    <property type="molecule type" value="Genomic_DNA"/>
</dbReference>
<proteinExistence type="predicted"/>
<sequence>MGIAGVEYRLVVAAEAGLQGRRGDVVDGGIAAHILEHVHLLPEYKLGGVLVELDRLGQVREQTQKKKKTVAHAAPQWPDA</sequence>
<organism evidence="1 2">
    <name type="scientific">Pseudomonas turukhanskensis</name>
    <dbReference type="NCBI Taxonomy" id="1806536"/>
    <lineage>
        <taxon>Bacteria</taxon>
        <taxon>Pseudomonadati</taxon>
        <taxon>Pseudomonadota</taxon>
        <taxon>Gammaproteobacteria</taxon>
        <taxon>Pseudomonadales</taxon>
        <taxon>Pseudomonadaceae</taxon>
        <taxon>Pseudomonas</taxon>
    </lineage>
</organism>